<dbReference type="AlphaFoldDB" id="A0A5N6GBV4"/>
<protein>
    <submittedName>
        <fullName evidence="1">Uncharacterized protein</fullName>
    </submittedName>
</protein>
<gene>
    <name evidence="1" type="ORF">BDV35DRAFT_399195</name>
</gene>
<name>A0A5N6GBV4_ASPFL</name>
<reference evidence="1" key="1">
    <citation type="submission" date="2019-04" db="EMBL/GenBank/DDBJ databases">
        <title>Friends and foes A comparative genomics study of 23 Aspergillus species from section Flavi.</title>
        <authorList>
            <consortium name="DOE Joint Genome Institute"/>
            <person name="Kjaerbolling I."/>
            <person name="Vesth T."/>
            <person name="Frisvad J.C."/>
            <person name="Nybo J.L."/>
            <person name="Theobald S."/>
            <person name="Kildgaard S."/>
            <person name="Isbrandt T."/>
            <person name="Kuo A."/>
            <person name="Sato A."/>
            <person name="Lyhne E.K."/>
            <person name="Kogle M.E."/>
            <person name="Wiebenga A."/>
            <person name="Kun R.S."/>
            <person name="Lubbers R.J."/>
            <person name="Makela M.R."/>
            <person name="Barry K."/>
            <person name="Chovatia M."/>
            <person name="Clum A."/>
            <person name="Daum C."/>
            <person name="Haridas S."/>
            <person name="He G."/>
            <person name="LaButti K."/>
            <person name="Lipzen A."/>
            <person name="Mondo S."/>
            <person name="Riley R."/>
            <person name="Salamov A."/>
            <person name="Simmons B.A."/>
            <person name="Magnuson J.K."/>
            <person name="Henrissat B."/>
            <person name="Mortensen U.H."/>
            <person name="Larsen T.O."/>
            <person name="Devries R.P."/>
            <person name="Grigoriev I.V."/>
            <person name="Machida M."/>
            <person name="Baker S.E."/>
            <person name="Andersen M.R."/>
        </authorList>
    </citation>
    <scope>NUCLEOTIDE SEQUENCE [LARGE SCALE GENOMIC DNA]</scope>
    <source>
        <strain evidence="1">CBS 121.62</strain>
    </source>
</reference>
<sequence>MVNLCIGTGHAFSVTAAKMLHDDGRYQLSLEHVLDFSAPFTLAQHPGELARVLVPKLIDYHDPERISQDGYKPVGLVPPVFNYVAPQNVLLVIFLLGLYKSVSSTRSVTFW</sequence>
<evidence type="ECO:0000313" key="1">
    <source>
        <dbReference type="EMBL" id="KAB8239882.1"/>
    </source>
</evidence>
<dbReference type="Proteomes" id="UP000325434">
    <property type="component" value="Unassembled WGS sequence"/>
</dbReference>
<organism evidence="1">
    <name type="scientific">Aspergillus flavus</name>
    <dbReference type="NCBI Taxonomy" id="5059"/>
    <lineage>
        <taxon>Eukaryota</taxon>
        <taxon>Fungi</taxon>
        <taxon>Dikarya</taxon>
        <taxon>Ascomycota</taxon>
        <taxon>Pezizomycotina</taxon>
        <taxon>Eurotiomycetes</taxon>
        <taxon>Eurotiomycetidae</taxon>
        <taxon>Eurotiales</taxon>
        <taxon>Aspergillaceae</taxon>
        <taxon>Aspergillus</taxon>
        <taxon>Aspergillus subgen. Circumdati</taxon>
    </lineage>
</organism>
<dbReference type="EMBL" id="ML734925">
    <property type="protein sequence ID" value="KAB8239882.1"/>
    <property type="molecule type" value="Genomic_DNA"/>
</dbReference>
<proteinExistence type="predicted"/>
<accession>A0A5N6GBV4</accession>